<keyword evidence="1" id="KW-0732">Signal</keyword>
<reference evidence="2 3" key="1">
    <citation type="journal article" date="2016" name="Mol. Biol. Evol.">
        <title>Comparative Genomics of Early-Diverging Mushroom-Forming Fungi Provides Insights into the Origins of Lignocellulose Decay Capabilities.</title>
        <authorList>
            <person name="Nagy L.G."/>
            <person name="Riley R."/>
            <person name="Tritt A."/>
            <person name="Adam C."/>
            <person name="Daum C."/>
            <person name="Floudas D."/>
            <person name="Sun H."/>
            <person name="Yadav J.S."/>
            <person name="Pangilinan J."/>
            <person name="Larsson K.H."/>
            <person name="Matsuura K."/>
            <person name="Barry K."/>
            <person name="Labutti K."/>
            <person name="Kuo R."/>
            <person name="Ohm R.A."/>
            <person name="Bhattacharya S.S."/>
            <person name="Shirouzu T."/>
            <person name="Yoshinaga Y."/>
            <person name="Martin F.M."/>
            <person name="Grigoriev I.V."/>
            <person name="Hibbett D.S."/>
        </authorList>
    </citation>
    <scope>NUCLEOTIDE SEQUENCE [LARGE SCALE GENOMIC DNA]</scope>
    <source>
        <strain evidence="2 3">HHB10207 ss-3</strain>
    </source>
</reference>
<dbReference type="EMBL" id="KV428036">
    <property type="protein sequence ID" value="KZT40195.1"/>
    <property type="molecule type" value="Genomic_DNA"/>
</dbReference>
<dbReference type="AlphaFoldDB" id="A0A166F222"/>
<evidence type="ECO:0000313" key="3">
    <source>
        <dbReference type="Proteomes" id="UP000076798"/>
    </source>
</evidence>
<accession>A0A166F222</accession>
<evidence type="ECO:0008006" key="4">
    <source>
        <dbReference type="Google" id="ProtNLM"/>
    </source>
</evidence>
<organism evidence="2 3">
    <name type="scientific">Sistotremastrum suecicum HHB10207 ss-3</name>
    <dbReference type="NCBI Taxonomy" id="1314776"/>
    <lineage>
        <taxon>Eukaryota</taxon>
        <taxon>Fungi</taxon>
        <taxon>Dikarya</taxon>
        <taxon>Basidiomycota</taxon>
        <taxon>Agaricomycotina</taxon>
        <taxon>Agaricomycetes</taxon>
        <taxon>Sistotremastrales</taxon>
        <taxon>Sistotremastraceae</taxon>
        <taxon>Sistotremastrum</taxon>
    </lineage>
</organism>
<dbReference type="OrthoDB" id="2527908at2759"/>
<protein>
    <recommendedName>
        <fullName evidence="4">Autophagy-related protein 27</fullName>
    </recommendedName>
</protein>
<evidence type="ECO:0000256" key="1">
    <source>
        <dbReference type="SAM" id="SignalP"/>
    </source>
</evidence>
<dbReference type="Proteomes" id="UP000076798">
    <property type="component" value="Unassembled WGS sequence"/>
</dbReference>
<feature type="chain" id="PRO_5007873012" description="Autophagy-related protein 27" evidence="1">
    <location>
        <begin position="21"/>
        <end position="208"/>
    </location>
</feature>
<gene>
    <name evidence="2" type="ORF">SISSUDRAFT_541520</name>
</gene>
<keyword evidence="3" id="KW-1185">Reference proteome</keyword>
<evidence type="ECO:0000313" key="2">
    <source>
        <dbReference type="EMBL" id="KZT40195.1"/>
    </source>
</evidence>
<sequence>MRLSFWCAFLSATLVPSVVAQDKLFEWIISEQPNIQECSDVGIYLNEEGTITNNATQPKPPFYMRAFEANGTTTTSLIGTDPNNLSWKVNHPAGSNLILQVIDSNGNSGGVAPDLYNVIPGSSSSCHHPPLNTSLALVPQITPSKTTLNTCDPLLLAILGGTPPYTLSIAITDALTSPNLTIPPGEDQYLWIDRAPPNNYLIAAACDS</sequence>
<name>A0A166F222_9AGAM</name>
<proteinExistence type="predicted"/>
<feature type="signal peptide" evidence="1">
    <location>
        <begin position="1"/>
        <end position="20"/>
    </location>
</feature>